<sequence length="45" mass="4660">MQSPKILLLDVDGTLVDYAGKIPPSAAEAIVKANTTSHSLDGKHG</sequence>
<evidence type="ECO:0000313" key="1">
    <source>
        <dbReference type="EMBL" id="HIY20830.1"/>
    </source>
</evidence>
<proteinExistence type="predicted"/>
<name>A0A9D1Y773_9FIRM</name>
<dbReference type="SUPFAM" id="SSF56784">
    <property type="entry name" value="HAD-like"/>
    <property type="match status" value="1"/>
</dbReference>
<evidence type="ECO:0000313" key="2">
    <source>
        <dbReference type="Proteomes" id="UP000823868"/>
    </source>
</evidence>
<protein>
    <submittedName>
        <fullName evidence="1">Uncharacterized protein</fullName>
    </submittedName>
</protein>
<accession>A0A9D1Y773</accession>
<dbReference type="Gene3D" id="3.40.50.1000">
    <property type="entry name" value="HAD superfamily/HAD-like"/>
    <property type="match status" value="1"/>
</dbReference>
<dbReference type="Proteomes" id="UP000823868">
    <property type="component" value="Unassembled WGS sequence"/>
</dbReference>
<dbReference type="InterPro" id="IPR036412">
    <property type="entry name" value="HAD-like_sf"/>
</dbReference>
<reference evidence="1" key="1">
    <citation type="journal article" date="2021" name="PeerJ">
        <title>Extensive microbial diversity within the chicken gut microbiome revealed by metagenomics and culture.</title>
        <authorList>
            <person name="Gilroy R."/>
            <person name="Ravi A."/>
            <person name="Getino M."/>
            <person name="Pursley I."/>
            <person name="Horton D.L."/>
            <person name="Alikhan N.F."/>
            <person name="Baker D."/>
            <person name="Gharbi K."/>
            <person name="Hall N."/>
            <person name="Watson M."/>
            <person name="Adriaenssens E.M."/>
            <person name="Foster-Nyarko E."/>
            <person name="Jarju S."/>
            <person name="Secka A."/>
            <person name="Antonio M."/>
            <person name="Oren A."/>
            <person name="Chaudhuri R.R."/>
            <person name="La Ragione R."/>
            <person name="Hildebrand F."/>
            <person name="Pallen M.J."/>
        </authorList>
    </citation>
    <scope>NUCLEOTIDE SEQUENCE</scope>
    <source>
        <strain evidence="1">ChiBcec16_6824</strain>
    </source>
</reference>
<comment type="caution">
    <text evidence="1">The sequence shown here is derived from an EMBL/GenBank/DDBJ whole genome shotgun (WGS) entry which is preliminary data.</text>
</comment>
<gene>
    <name evidence="1" type="ORF">H9841_02880</name>
</gene>
<dbReference type="InterPro" id="IPR023214">
    <property type="entry name" value="HAD_sf"/>
</dbReference>
<organism evidence="1 2">
    <name type="scientific">Candidatus Flavonifractor merdigallinarum</name>
    <dbReference type="NCBI Taxonomy" id="2838589"/>
    <lineage>
        <taxon>Bacteria</taxon>
        <taxon>Bacillati</taxon>
        <taxon>Bacillota</taxon>
        <taxon>Clostridia</taxon>
        <taxon>Eubacteriales</taxon>
        <taxon>Oscillospiraceae</taxon>
        <taxon>Flavonifractor</taxon>
    </lineage>
</organism>
<dbReference type="EMBL" id="DXDX01000055">
    <property type="protein sequence ID" value="HIY20830.1"/>
    <property type="molecule type" value="Genomic_DNA"/>
</dbReference>
<dbReference type="AlphaFoldDB" id="A0A9D1Y773"/>
<reference evidence="1" key="2">
    <citation type="submission" date="2021-04" db="EMBL/GenBank/DDBJ databases">
        <authorList>
            <person name="Gilroy R."/>
        </authorList>
    </citation>
    <scope>NUCLEOTIDE SEQUENCE</scope>
    <source>
        <strain evidence="1">ChiBcec16_6824</strain>
    </source>
</reference>